<accession>A0A1H6MZK9</accession>
<dbReference type="GO" id="GO:0042597">
    <property type="term" value="C:periplasmic space"/>
    <property type="evidence" value="ECO:0007669"/>
    <property type="project" value="InterPro"/>
</dbReference>
<comment type="similarity">
    <text evidence="1">Belongs to the cytochrome b562 family.</text>
</comment>
<name>A0A1H6MZK9_9GAMM</name>
<reference evidence="5" key="1">
    <citation type="submission" date="2016-10" db="EMBL/GenBank/DDBJ databases">
        <authorList>
            <person name="Varghese N."/>
            <person name="Submissions S."/>
        </authorList>
    </citation>
    <scope>NUCLEOTIDE SEQUENCE [LARGE SCALE GENOMIC DNA]</scope>
    <source>
        <strain evidence="5">DSM 17616</strain>
    </source>
</reference>
<dbReference type="AlphaFoldDB" id="A0A1H6MZK9"/>
<feature type="signal peptide" evidence="3">
    <location>
        <begin position="1"/>
        <end position="19"/>
    </location>
</feature>
<proteinExistence type="inferred from homology"/>
<keyword evidence="5" id="KW-1185">Reference proteome</keyword>
<evidence type="ECO:0000313" key="4">
    <source>
        <dbReference type="EMBL" id="SEI03309.1"/>
    </source>
</evidence>
<dbReference type="OrthoDB" id="5917034at2"/>
<dbReference type="SUPFAM" id="SSF47175">
    <property type="entry name" value="Cytochromes"/>
    <property type="match status" value="1"/>
</dbReference>
<dbReference type="STRING" id="173990.SAMN05660691_02957"/>
<evidence type="ECO:0000256" key="3">
    <source>
        <dbReference type="SAM" id="SignalP"/>
    </source>
</evidence>
<gene>
    <name evidence="4" type="ORF">SAMN05660691_02957</name>
</gene>
<keyword evidence="2 3" id="KW-0732">Signal</keyword>
<evidence type="ECO:0000256" key="1">
    <source>
        <dbReference type="ARBA" id="ARBA00005523"/>
    </source>
</evidence>
<sequence length="127" mass="14454">MRVLYFSLCCLLYSVSATASVDLEKTMKNMAFQYKQAYDAQSADQMLPLLDELIILTQQSAAADFAADKAEQFKHGLQQVLAELQLARQAAMQEDVAQAKVHLQNVDALRKEYHQQRKVSIWRLLFG</sequence>
<organism evidence="4 5">
    <name type="scientific">Rheinheimera pacifica</name>
    <dbReference type="NCBI Taxonomy" id="173990"/>
    <lineage>
        <taxon>Bacteria</taxon>
        <taxon>Pseudomonadati</taxon>
        <taxon>Pseudomonadota</taxon>
        <taxon>Gammaproteobacteria</taxon>
        <taxon>Chromatiales</taxon>
        <taxon>Chromatiaceae</taxon>
        <taxon>Rheinheimera</taxon>
    </lineage>
</organism>
<protein>
    <submittedName>
        <fullName evidence="4">Soluble cytochrome b562</fullName>
    </submittedName>
</protein>
<dbReference type="Proteomes" id="UP000199371">
    <property type="component" value="Unassembled WGS sequence"/>
</dbReference>
<dbReference type="InterPro" id="IPR010980">
    <property type="entry name" value="Cyt_c/b562"/>
</dbReference>
<dbReference type="GO" id="GO:0005506">
    <property type="term" value="F:iron ion binding"/>
    <property type="evidence" value="ECO:0007669"/>
    <property type="project" value="InterPro"/>
</dbReference>
<dbReference type="Gene3D" id="1.20.120.10">
    <property type="entry name" value="Cytochrome c/b562"/>
    <property type="match status" value="1"/>
</dbReference>
<dbReference type="EMBL" id="FNXF01000012">
    <property type="protein sequence ID" value="SEI03309.1"/>
    <property type="molecule type" value="Genomic_DNA"/>
</dbReference>
<dbReference type="GO" id="GO:0009055">
    <property type="term" value="F:electron transfer activity"/>
    <property type="evidence" value="ECO:0007669"/>
    <property type="project" value="InterPro"/>
</dbReference>
<evidence type="ECO:0000256" key="2">
    <source>
        <dbReference type="ARBA" id="ARBA00022729"/>
    </source>
</evidence>
<dbReference type="InterPro" id="IPR009155">
    <property type="entry name" value="Cyt_b562"/>
</dbReference>
<evidence type="ECO:0000313" key="5">
    <source>
        <dbReference type="Proteomes" id="UP000199371"/>
    </source>
</evidence>
<feature type="chain" id="PRO_5011754400" evidence="3">
    <location>
        <begin position="20"/>
        <end position="127"/>
    </location>
</feature>
<dbReference type="Pfam" id="PF07361">
    <property type="entry name" value="Cytochrom_B562"/>
    <property type="match status" value="1"/>
</dbReference>
<dbReference type="GO" id="GO:0022900">
    <property type="term" value="P:electron transport chain"/>
    <property type="evidence" value="ECO:0007669"/>
    <property type="project" value="InterPro"/>
</dbReference>
<dbReference type="RefSeq" id="WP_092794989.1">
    <property type="nucleotide sequence ID" value="NZ_FNXF01000012.1"/>
</dbReference>
<dbReference type="GO" id="GO:0020037">
    <property type="term" value="F:heme binding"/>
    <property type="evidence" value="ECO:0007669"/>
    <property type="project" value="InterPro"/>
</dbReference>